<dbReference type="EnsemblMetazoa" id="XM_032602231">
    <property type="protein sequence ID" value="XP_032458122"/>
    <property type="gene ID" value="LOC100678995"/>
</dbReference>
<dbReference type="RefSeq" id="XP_031789185.1">
    <property type="nucleotide sequence ID" value="XM_031933325.2"/>
</dbReference>
<dbReference type="RefSeq" id="XP_031789184.1">
    <property type="nucleotide sequence ID" value="XM_031933324.1"/>
</dbReference>
<keyword evidence="3" id="KW-1185">Reference proteome</keyword>
<dbReference type="EnsemblMetazoa" id="XM_032602233">
    <property type="protein sequence ID" value="XP_032458124"/>
    <property type="gene ID" value="LOC100678995"/>
</dbReference>
<dbReference type="EnsemblMetazoa" id="XM_031933324">
    <property type="protein sequence ID" value="XP_031789184"/>
    <property type="gene ID" value="LOC100678995"/>
</dbReference>
<sequence>MSQNKRIGEPTKTDLATAMTKALNCVKEEYRRWKTKRAAVILENGPPLQRRRVEEANNNGIDDGDELGDDEPGDSEVGDGDLGNGELGDGEVEDGEVKDVELGNDRSIIGGYGKLSDGDIGSDSEYGDDDDESDRTALVSYEESSNDHDNAAIFEYLFINKR</sequence>
<organism evidence="2 3">
    <name type="scientific">Nasonia vitripennis</name>
    <name type="common">Parasitic wasp</name>
    <dbReference type="NCBI Taxonomy" id="7425"/>
    <lineage>
        <taxon>Eukaryota</taxon>
        <taxon>Metazoa</taxon>
        <taxon>Ecdysozoa</taxon>
        <taxon>Arthropoda</taxon>
        <taxon>Hexapoda</taxon>
        <taxon>Insecta</taxon>
        <taxon>Pterygota</taxon>
        <taxon>Neoptera</taxon>
        <taxon>Endopterygota</taxon>
        <taxon>Hymenoptera</taxon>
        <taxon>Apocrita</taxon>
        <taxon>Proctotrupomorpha</taxon>
        <taxon>Chalcidoidea</taxon>
        <taxon>Pteromalidae</taxon>
        <taxon>Pteromalinae</taxon>
        <taxon>Nasonia</taxon>
    </lineage>
</organism>
<dbReference type="EnsemblMetazoa" id="XM_032602232">
    <property type="protein sequence ID" value="XP_032458123"/>
    <property type="gene ID" value="LOC100678995"/>
</dbReference>
<feature type="compositionally biased region" description="Basic and acidic residues" evidence="1">
    <location>
        <begin position="95"/>
        <end position="104"/>
    </location>
</feature>
<reference evidence="2" key="1">
    <citation type="submission" date="2021-01" db="UniProtKB">
        <authorList>
            <consortium name="EnsemblMetazoa"/>
        </authorList>
    </citation>
    <scope>IDENTIFICATION</scope>
</reference>
<evidence type="ECO:0000256" key="1">
    <source>
        <dbReference type="SAM" id="MobiDB-lite"/>
    </source>
</evidence>
<accession>A0A7M7R1X9</accession>
<dbReference type="RefSeq" id="XP_032458121.1">
    <property type="nucleotide sequence ID" value="XM_032602230.1"/>
</dbReference>
<dbReference type="EnsemblMetazoa" id="XM_031933325">
    <property type="protein sequence ID" value="XP_031789185"/>
    <property type="gene ID" value="LOC100678995"/>
</dbReference>
<feature type="region of interest" description="Disordered" evidence="1">
    <location>
        <begin position="39"/>
        <end position="146"/>
    </location>
</feature>
<dbReference type="Proteomes" id="UP000002358">
    <property type="component" value="Unassembled WGS sequence"/>
</dbReference>
<dbReference type="RefSeq" id="XP_032458123.1">
    <property type="nucleotide sequence ID" value="XM_032602232.1"/>
</dbReference>
<dbReference type="RefSeq" id="XP_032458124.1">
    <property type="nucleotide sequence ID" value="XM_032602233.1"/>
</dbReference>
<protein>
    <submittedName>
        <fullName evidence="2">Uncharacterized protein</fullName>
    </submittedName>
</protein>
<proteinExistence type="predicted"/>
<evidence type="ECO:0000313" key="2">
    <source>
        <dbReference type="EnsemblMetazoa" id="XP_032458123"/>
    </source>
</evidence>
<name>A0A7M7R1X9_NASVI</name>
<dbReference type="GeneID" id="100678995"/>
<dbReference type="AlphaFoldDB" id="A0A7M7R1X9"/>
<dbReference type="EnsemblMetazoa" id="XM_032602230">
    <property type="protein sequence ID" value="XP_032458121"/>
    <property type="gene ID" value="LOC100678995"/>
</dbReference>
<feature type="compositionally biased region" description="Acidic residues" evidence="1">
    <location>
        <begin position="62"/>
        <end position="79"/>
    </location>
</feature>
<evidence type="ECO:0000313" key="3">
    <source>
        <dbReference type="Proteomes" id="UP000002358"/>
    </source>
</evidence>
<feature type="compositionally biased region" description="Acidic residues" evidence="1">
    <location>
        <begin position="120"/>
        <end position="133"/>
    </location>
</feature>
<dbReference type="RefSeq" id="XP_032458122.1">
    <property type="nucleotide sequence ID" value="XM_032602231.1"/>
</dbReference>